<evidence type="ECO:0000256" key="2">
    <source>
        <dbReference type="ARBA" id="ARBA00007639"/>
    </source>
</evidence>
<comment type="similarity">
    <text evidence="2">Belongs to the bacterial solute-binding protein 2 family.</text>
</comment>
<reference evidence="6" key="1">
    <citation type="submission" date="2018-09" db="EMBL/GenBank/DDBJ databases">
        <title>Murine metabolic-syndrome-specific gut microbial biobank.</title>
        <authorList>
            <person name="Liu C."/>
        </authorList>
    </citation>
    <scope>NUCLEOTIDE SEQUENCE</scope>
    <source>
        <strain evidence="6">D42-62</strain>
    </source>
</reference>
<evidence type="ECO:0000259" key="5">
    <source>
        <dbReference type="Pfam" id="PF13407"/>
    </source>
</evidence>
<keyword evidence="4" id="KW-0812">Transmembrane</keyword>
<dbReference type="Pfam" id="PF13407">
    <property type="entry name" value="Peripla_BP_4"/>
    <property type="match status" value="1"/>
</dbReference>
<dbReference type="PANTHER" id="PTHR46847">
    <property type="entry name" value="D-ALLOSE-BINDING PERIPLASMIC PROTEIN-RELATED"/>
    <property type="match status" value="1"/>
</dbReference>
<accession>A0A9X5BH78</accession>
<dbReference type="SUPFAM" id="SSF53822">
    <property type="entry name" value="Periplasmic binding protein-like I"/>
    <property type="match status" value="1"/>
</dbReference>
<proteinExistence type="inferred from homology"/>
<dbReference type="GO" id="GO:0030313">
    <property type="term" value="C:cell envelope"/>
    <property type="evidence" value="ECO:0007669"/>
    <property type="project" value="UniProtKB-SubCell"/>
</dbReference>
<keyword evidence="4" id="KW-0472">Membrane</keyword>
<dbReference type="EMBL" id="QZDT01000023">
    <property type="protein sequence ID" value="NBJ93726.1"/>
    <property type="molecule type" value="Genomic_DNA"/>
</dbReference>
<name>A0A9X5BH78_9FIRM</name>
<comment type="subcellular location">
    <subcellularLocation>
        <location evidence="1">Cell envelope</location>
    </subcellularLocation>
</comment>
<keyword evidence="3" id="KW-0732">Signal</keyword>
<keyword evidence="4" id="KW-1133">Transmembrane helix</keyword>
<dbReference type="PANTHER" id="PTHR46847:SF1">
    <property type="entry name" value="D-ALLOSE-BINDING PERIPLASMIC PROTEIN-RELATED"/>
    <property type="match status" value="1"/>
</dbReference>
<dbReference type="InterPro" id="IPR028082">
    <property type="entry name" value="Peripla_BP_I"/>
</dbReference>
<evidence type="ECO:0000256" key="4">
    <source>
        <dbReference type="SAM" id="Phobius"/>
    </source>
</evidence>
<evidence type="ECO:0000256" key="3">
    <source>
        <dbReference type="ARBA" id="ARBA00022729"/>
    </source>
</evidence>
<dbReference type="GO" id="GO:0030246">
    <property type="term" value="F:carbohydrate binding"/>
    <property type="evidence" value="ECO:0007669"/>
    <property type="project" value="UniProtKB-ARBA"/>
</dbReference>
<protein>
    <submittedName>
        <fullName evidence="6">Sugar ABC transporter substrate-binding protein</fullName>
    </submittedName>
</protein>
<sequence>MTIVFAYCHAEGIRMIGKKGKLLLFCYMLLLVVLFLMCSTDLIIREPEQEVYQIAVIIEDATDNNYGNFRKGMDQAAVELNADVRFITLYGKLEPNQQMEFIMREQQDGTDAVIVAPVDEQKLFDALAQKQITIPMVLLGSELAEEKIIGTITVDNKKMGQELARQMLAQTPEEVSVVILSQQEKHSMAEKDFREGITKELSGRGRAYQTIYCSEDVNLKEVLKGVMDSGERQIVILTESPELLTLTAAIGAEDSLFWEEVRGLYGRGDAIPILNYLDRGFITGTCATDEFSMGYYSVCMAVRELEGLEGDVSLRMDYHYIEKEDLRKKTYEKMLFPIE</sequence>
<feature type="domain" description="Periplasmic binding protein" evidence="5">
    <location>
        <begin position="54"/>
        <end position="307"/>
    </location>
</feature>
<dbReference type="AlphaFoldDB" id="A0A9X5BH78"/>
<dbReference type="Gene3D" id="3.40.50.2300">
    <property type="match status" value="2"/>
</dbReference>
<dbReference type="InterPro" id="IPR025997">
    <property type="entry name" value="SBP_2_dom"/>
</dbReference>
<gene>
    <name evidence="6" type="ORF">D5281_14270</name>
</gene>
<dbReference type="Proteomes" id="UP001154420">
    <property type="component" value="Unassembled WGS sequence"/>
</dbReference>
<keyword evidence="7" id="KW-1185">Reference proteome</keyword>
<evidence type="ECO:0000313" key="7">
    <source>
        <dbReference type="Proteomes" id="UP001154420"/>
    </source>
</evidence>
<evidence type="ECO:0000313" key="6">
    <source>
        <dbReference type="EMBL" id="NBJ93726.1"/>
    </source>
</evidence>
<feature type="transmembrane region" description="Helical" evidence="4">
    <location>
        <begin position="22"/>
        <end position="44"/>
    </location>
</feature>
<evidence type="ECO:0000256" key="1">
    <source>
        <dbReference type="ARBA" id="ARBA00004196"/>
    </source>
</evidence>
<organism evidence="6 7">
    <name type="scientific">Parablautia muri</name>
    <dbReference type="NCBI Taxonomy" id="2320879"/>
    <lineage>
        <taxon>Bacteria</taxon>
        <taxon>Bacillati</taxon>
        <taxon>Bacillota</taxon>
        <taxon>Clostridia</taxon>
        <taxon>Lachnospirales</taxon>
        <taxon>Lachnospiraceae</taxon>
        <taxon>Parablautia</taxon>
    </lineage>
</organism>
<comment type="caution">
    <text evidence="6">The sequence shown here is derived from an EMBL/GenBank/DDBJ whole genome shotgun (WGS) entry which is preliminary data.</text>
</comment>